<dbReference type="InterPro" id="IPR055909">
    <property type="entry name" value="DUF7486"/>
</dbReference>
<feature type="domain" description="DUF7486" evidence="1">
    <location>
        <begin position="40"/>
        <end position="192"/>
    </location>
</feature>
<reference evidence="2 3" key="1">
    <citation type="submission" date="2018-08" db="EMBL/GenBank/DDBJ databases">
        <title>Muricauda nanhaiensis sp. nov., isolated from seawater of the South China Sea.</title>
        <authorList>
            <person name="Dang Y."/>
        </authorList>
    </citation>
    <scope>NUCLEOTIDE SEQUENCE [LARGE SCALE GENOMIC DNA]</scope>
    <source>
        <strain evidence="2 3">SM1704</strain>
    </source>
</reference>
<dbReference type="Pfam" id="PF24307">
    <property type="entry name" value="DUF7486"/>
    <property type="match status" value="1"/>
</dbReference>
<dbReference type="OrthoDB" id="1446028at2"/>
<comment type="caution">
    <text evidence="2">The sequence shown here is derived from an EMBL/GenBank/DDBJ whole genome shotgun (WGS) entry which is preliminary data.</text>
</comment>
<keyword evidence="3" id="KW-1185">Reference proteome</keyword>
<accession>A0A371JUQ7</accession>
<name>A0A371JUQ7_9FLAO</name>
<evidence type="ECO:0000259" key="1">
    <source>
        <dbReference type="Pfam" id="PF24307"/>
    </source>
</evidence>
<gene>
    <name evidence="2" type="ORF">DX873_04995</name>
</gene>
<dbReference type="AlphaFoldDB" id="A0A371JUQ7"/>
<evidence type="ECO:0000313" key="2">
    <source>
        <dbReference type="EMBL" id="RDY61517.1"/>
    </source>
</evidence>
<dbReference type="EMBL" id="QTJX01000001">
    <property type="protein sequence ID" value="RDY61517.1"/>
    <property type="molecule type" value="Genomic_DNA"/>
</dbReference>
<evidence type="ECO:0000313" key="3">
    <source>
        <dbReference type="Proteomes" id="UP000261828"/>
    </source>
</evidence>
<sequence>MNVNKQTLVTRGLAYLILFCLGVPSINAQIEKKEEEQFPIYWHVKAFRPQAKFIDIKAIDKNGTKHDVKAIQTYDDTSFLNVKALVNGERLPIKLIVKQGDRFYPVKAIDNDGTIIDIKAITKDGEIWDVKGVSKSGNLVHLRAISKEGVFYNIIAVSPKGKVNDVKGIKMMDTEVETVINGVSIFAHIKSLAQQ</sequence>
<dbReference type="RefSeq" id="WP_116183397.1">
    <property type="nucleotide sequence ID" value="NZ_QTJX01000001.1"/>
</dbReference>
<dbReference type="Proteomes" id="UP000261828">
    <property type="component" value="Unassembled WGS sequence"/>
</dbReference>
<organism evidence="2 3">
    <name type="scientific">Flagellimonas nanhaiensis</name>
    <dbReference type="NCBI Taxonomy" id="2292706"/>
    <lineage>
        <taxon>Bacteria</taxon>
        <taxon>Pseudomonadati</taxon>
        <taxon>Bacteroidota</taxon>
        <taxon>Flavobacteriia</taxon>
        <taxon>Flavobacteriales</taxon>
        <taxon>Flavobacteriaceae</taxon>
        <taxon>Flagellimonas</taxon>
    </lineage>
</organism>
<protein>
    <recommendedName>
        <fullName evidence="1">DUF7486 domain-containing protein</fullName>
    </recommendedName>
</protein>
<proteinExistence type="predicted"/>